<sequence length="500" mass="56814">MRIKLTVISAVLFSFVFYNGLQAAERVPNARRRAIPDTRSIDRNSSREQRLNELKNKAQTAHQEIKQLVSKLAGLVAESKELDKKQKREIRMKLIAGKKYSRYMSNEQKSDLYVADAWYGYLEGEDPGRCRKKALSACKLSPGSEIAYKSLTVFSLIALEKPIDREYFLKRMDEEQAESVSSYDIPVKLDYDKNIFKLRGRNISELGIDGKLLKKDNMKPLNCIFMWSAGKYELTQAQKTYSENDKLLSDIISQRNVEKNRIAQNLEYFLHLKNINKELPAANFVSLNVDKDRSKAEEMLKNADVEQKDTVFVSQPKEEDEQLEELPEDLGAWANALDMAVLVCDNAGSIKYAGPEFGVVFRLLSDRLMGGITHPDSLKGLVGAGASEDPFGGEGFDPFAQPQQQNPSQQSQSKQPADPNSPEKAQSSQLSETEEYKAKRLLKKAEMLRGSYTRLGSSKKLIEACREVIEKYPGTKYAKQAREIYESIPKHQRERRDPIE</sequence>
<feature type="compositionally biased region" description="Low complexity" evidence="2">
    <location>
        <begin position="401"/>
        <end position="416"/>
    </location>
</feature>
<evidence type="ECO:0000256" key="1">
    <source>
        <dbReference type="SAM" id="Coils"/>
    </source>
</evidence>
<evidence type="ECO:0000256" key="2">
    <source>
        <dbReference type="SAM" id="MobiDB-lite"/>
    </source>
</evidence>
<evidence type="ECO:0000313" key="3">
    <source>
        <dbReference type="EMBL" id="ARN55870.1"/>
    </source>
</evidence>
<keyword evidence="1" id="KW-0175">Coiled coil</keyword>
<name>A0A1W6LJ97_9BACT</name>
<accession>A0A1W6LJ97</accession>
<proteinExistence type="predicted"/>
<dbReference type="Proteomes" id="UP000193334">
    <property type="component" value="Chromosome"/>
</dbReference>
<protein>
    <submittedName>
        <fullName evidence="3">Uncharacterized protein</fullName>
    </submittedName>
</protein>
<feature type="region of interest" description="Disordered" evidence="2">
    <location>
        <begin position="381"/>
        <end position="436"/>
    </location>
</feature>
<dbReference type="EMBL" id="CP021023">
    <property type="protein sequence ID" value="ARN55870.1"/>
    <property type="molecule type" value="Genomic_DNA"/>
</dbReference>
<feature type="coiled-coil region" evidence="1">
    <location>
        <begin position="44"/>
        <end position="85"/>
    </location>
</feature>
<gene>
    <name evidence="3" type="ORF">STSP1_00237</name>
</gene>
<reference evidence="4" key="1">
    <citation type="submission" date="2017-04" db="EMBL/GenBank/DDBJ databases">
        <title>Comparative genomics and description of representatives of a novel lineage of planctomycetes thriving in anoxic sediments.</title>
        <authorList>
            <person name="Spring S."/>
            <person name="Bunk B."/>
            <person name="Sproer C."/>
        </authorList>
    </citation>
    <scope>NUCLEOTIDE SEQUENCE [LARGE SCALE GENOMIC DNA]</scope>
    <source>
        <strain evidence="4">ST-PulAB-D4</strain>
    </source>
</reference>
<keyword evidence="4" id="KW-1185">Reference proteome</keyword>
<dbReference type="AlphaFoldDB" id="A0A1W6LJ97"/>
<organism evidence="3 4">
    <name type="scientific">Sedimentisphaera salicampi</name>
    <dbReference type="NCBI Taxonomy" id="1941349"/>
    <lineage>
        <taxon>Bacteria</taxon>
        <taxon>Pseudomonadati</taxon>
        <taxon>Planctomycetota</taxon>
        <taxon>Phycisphaerae</taxon>
        <taxon>Sedimentisphaerales</taxon>
        <taxon>Sedimentisphaeraceae</taxon>
        <taxon>Sedimentisphaera</taxon>
    </lineage>
</organism>
<dbReference type="RefSeq" id="WP_085754593.1">
    <property type="nucleotide sequence ID" value="NZ_CP021023.1"/>
</dbReference>
<dbReference type="KEGG" id="pbp:STSP1_00237"/>
<evidence type="ECO:0000313" key="4">
    <source>
        <dbReference type="Proteomes" id="UP000193334"/>
    </source>
</evidence>